<reference evidence="4" key="1">
    <citation type="submission" date="2016-03" db="EMBL/GenBank/DDBJ databases">
        <authorList>
            <person name="Devillers H."/>
        </authorList>
    </citation>
    <scope>NUCLEOTIDE SEQUENCE [LARGE SCALE GENOMIC DNA]</scope>
</reference>
<feature type="region of interest" description="Disordered" evidence="1">
    <location>
        <begin position="482"/>
        <end position="502"/>
    </location>
</feature>
<dbReference type="GO" id="GO:0003677">
    <property type="term" value="F:DNA binding"/>
    <property type="evidence" value="ECO:0007669"/>
    <property type="project" value="InterPro"/>
</dbReference>
<dbReference type="GO" id="GO:0000981">
    <property type="term" value="F:DNA-binding transcription factor activity, RNA polymerase II-specific"/>
    <property type="evidence" value="ECO:0007669"/>
    <property type="project" value="UniProtKB-ARBA"/>
</dbReference>
<dbReference type="Proteomes" id="UP000190274">
    <property type="component" value="Chromosome E"/>
</dbReference>
<feature type="region of interest" description="Disordered" evidence="1">
    <location>
        <begin position="90"/>
        <end position="109"/>
    </location>
</feature>
<dbReference type="InterPro" id="IPR036887">
    <property type="entry name" value="HTH_APSES_sf"/>
</dbReference>
<gene>
    <name evidence="3" type="ORF">LADA_0E10704G</name>
</gene>
<feature type="compositionally biased region" description="Polar residues" evidence="1">
    <location>
        <begin position="612"/>
        <end position="628"/>
    </location>
</feature>
<feature type="compositionally biased region" description="Basic residues" evidence="1">
    <location>
        <begin position="223"/>
        <end position="237"/>
    </location>
</feature>
<protein>
    <submittedName>
        <fullName evidence="3">LADA_0E10704g1_1</fullName>
    </submittedName>
</protein>
<dbReference type="PROSITE" id="PS51299">
    <property type="entry name" value="HTH_APSES"/>
    <property type="match status" value="1"/>
</dbReference>
<dbReference type="EMBL" id="LT598455">
    <property type="protein sequence ID" value="SCU88531.1"/>
    <property type="molecule type" value="Genomic_DNA"/>
</dbReference>
<dbReference type="PANTHER" id="PTHR43828">
    <property type="entry name" value="ASPARAGINASE"/>
    <property type="match status" value="1"/>
</dbReference>
<organism evidence="3 4">
    <name type="scientific">Lachancea dasiensis</name>
    <dbReference type="NCBI Taxonomy" id="1072105"/>
    <lineage>
        <taxon>Eukaryota</taxon>
        <taxon>Fungi</taxon>
        <taxon>Dikarya</taxon>
        <taxon>Ascomycota</taxon>
        <taxon>Saccharomycotina</taxon>
        <taxon>Saccharomycetes</taxon>
        <taxon>Saccharomycetales</taxon>
        <taxon>Saccharomycetaceae</taxon>
        <taxon>Lachancea</taxon>
    </lineage>
</organism>
<feature type="region of interest" description="Disordered" evidence="1">
    <location>
        <begin position="223"/>
        <end position="267"/>
    </location>
</feature>
<feature type="domain" description="HTH APSES-type" evidence="2">
    <location>
        <begin position="245"/>
        <end position="359"/>
    </location>
</feature>
<dbReference type="GO" id="GO:0030907">
    <property type="term" value="C:MBF transcription complex"/>
    <property type="evidence" value="ECO:0007669"/>
    <property type="project" value="TreeGrafter"/>
</dbReference>
<dbReference type="SUPFAM" id="SSF54616">
    <property type="entry name" value="DNA-binding domain of Mlu1-box binding protein MBP1"/>
    <property type="match status" value="1"/>
</dbReference>
<dbReference type="PANTHER" id="PTHR43828:SF5">
    <property type="entry name" value="TRANSCRIPTIONAL REPRESSOR XBP1"/>
    <property type="match status" value="1"/>
</dbReference>
<name>A0A1G4JEX8_9SACH</name>
<dbReference type="GO" id="GO:0033309">
    <property type="term" value="C:SBF transcription complex"/>
    <property type="evidence" value="ECO:0007669"/>
    <property type="project" value="TreeGrafter"/>
</dbReference>
<accession>A0A1G4JEX8</accession>
<dbReference type="InterPro" id="IPR003163">
    <property type="entry name" value="Tscrpt_reg_HTH_APSES-type"/>
</dbReference>
<dbReference type="OrthoDB" id="5562739at2759"/>
<evidence type="ECO:0000259" key="2">
    <source>
        <dbReference type="PROSITE" id="PS51299"/>
    </source>
</evidence>
<feature type="region of interest" description="Disordered" evidence="1">
    <location>
        <begin position="612"/>
        <end position="639"/>
    </location>
</feature>
<evidence type="ECO:0000313" key="3">
    <source>
        <dbReference type="EMBL" id="SCU88531.1"/>
    </source>
</evidence>
<dbReference type="AlphaFoldDB" id="A0A1G4JEX8"/>
<dbReference type="InterPro" id="IPR051642">
    <property type="entry name" value="SWI6-like"/>
</dbReference>
<keyword evidence="4" id="KW-1185">Reference proteome</keyword>
<evidence type="ECO:0000313" key="4">
    <source>
        <dbReference type="Proteomes" id="UP000190274"/>
    </source>
</evidence>
<evidence type="ECO:0000256" key="1">
    <source>
        <dbReference type="SAM" id="MobiDB-lite"/>
    </source>
</evidence>
<feature type="compositionally biased region" description="Low complexity" evidence="1">
    <location>
        <begin position="97"/>
        <end position="109"/>
    </location>
</feature>
<feature type="compositionally biased region" description="Polar residues" evidence="1">
    <location>
        <begin position="486"/>
        <end position="502"/>
    </location>
</feature>
<proteinExistence type="predicted"/>
<feature type="compositionally biased region" description="Low complexity" evidence="1">
    <location>
        <begin position="238"/>
        <end position="267"/>
    </location>
</feature>
<sequence>MYPEYPLPPTSIKLSENPIDDYQRTWLAAGDVRSDTHGWQGQPSLLRVTRTRYRTCAVQGFHDVLAGGGAAAKRVGLECSEYQFPDVLDMGSANGHAQQQPQQQQQPRAPAQVFLAPHTHELNSLTKNQQFRLRKIQYSDQRVSRAINPNNCVLWDHQTGYVFFTGIWRLYQDVMQALVSLDRPDTTAGSVDRKAHCQLELDYVLSKCFYECAQPVESPLHFSRRKSSAKRGVHRHASVPNVSTSAASSSQSRTHHAAATSTASGAPSSSLHYADIHWHNLDPQLKQSLCRVYRETYHLDRDVEFQDLMKRIRGGYIKIQGTWLPFELARALCVRFCYPIRYLLVPIFGPSFPDDCVAWYEHYIGLYPPKTVSERATAAQHPIYSLPSVHHRSRPPKLDLSVSRPVKRPKVDVELLDASQNLLRLSRDNISPPDLPAQSQMAVAPFFRDRAASWAPELSSPNYSTHSSYQSQNLPPIRPLLDSLERNYSPSSKPTTTNFNSNAEYFSSPLSGDTSYSSPPISPGYSTIAEAPKAYGASPVHNGDMNFVTTPPVSGAFSSVAMSPYSNPPTAGDQPAHHPINPMALNNIAHFYNSHGHKYTYPGGMQVMYRPQNSASTVEQQHPQQSKSSGKENYCSIDV</sequence>
<dbReference type="Gene3D" id="3.10.260.10">
    <property type="entry name" value="Transcription regulator HTH, APSES-type DNA-binding domain"/>
    <property type="match status" value="1"/>
</dbReference>